<dbReference type="PROSITE" id="PS00216">
    <property type="entry name" value="SUGAR_TRANSPORT_1"/>
    <property type="match status" value="1"/>
</dbReference>
<dbReference type="InterPro" id="IPR011701">
    <property type="entry name" value="MFS"/>
</dbReference>
<feature type="transmembrane region" description="Helical" evidence="6">
    <location>
        <begin position="260"/>
        <end position="281"/>
    </location>
</feature>
<evidence type="ECO:0000256" key="6">
    <source>
        <dbReference type="SAM" id="Phobius"/>
    </source>
</evidence>
<dbReference type="CDD" id="cd17316">
    <property type="entry name" value="MFS_SV2_like"/>
    <property type="match status" value="1"/>
</dbReference>
<dbReference type="RefSeq" id="WP_274457253.1">
    <property type="nucleotide sequence ID" value="NZ_CP067097.1"/>
</dbReference>
<feature type="transmembrane region" description="Helical" evidence="6">
    <location>
        <begin position="143"/>
        <end position="165"/>
    </location>
</feature>
<dbReference type="PROSITE" id="PS00217">
    <property type="entry name" value="SUGAR_TRANSPORT_2"/>
    <property type="match status" value="1"/>
</dbReference>
<feature type="transmembrane region" description="Helical" evidence="6">
    <location>
        <begin position="109"/>
        <end position="131"/>
    </location>
</feature>
<feature type="transmembrane region" description="Helical" evidence="6">
    <location>
        <begin position="219"/>
        <end position="240"/>
    </location>
</feature>
<dbReference type="Proteomes" id="UP001232973">
    <property type="component" value="Unassembled WGS sequence"/>
</dbReference>
<feature type="transmembrane region" description="Helical" evidence="6">
    <location>
        <begin position="318"/>
        <end position="338"/>
    </location>
</feature>
<dbReference type="SUPFAM" id="SSF103473">
    <property type="entry name" value="MFS general substrate transporter"/>
    <property type="match status" value="1"/>
</dbReference>
<dbReference type="Gene3D" id="1.20.1250.20">
    <property type="entry name" value="MFS general substrate transporter like domains"/>
    <property type="match status" value="2"/>
</dbReference>
<keyword evidence="4 6" id="KW-1133">Transmembrane helix</keyword>
<evidence type="ECO:0000256" key="3">
    <source>
        <dbReference type="ARBA" id="ARBA00022692"/>
    </source>
</evidence>
<feature type="transmembrane region" description="Helical" evidence="6">
    <location>
        <begin position="56"/>
        <end position="76"/>
    </location>
</feature>
<dbReference type="EMBL" id="JAUSTP010000011">
    <property type="protein sequence ID" value="MDQ0189861.1"/>
    <property type="molecule type" value="Genomic_DNA"/>
</dbReference>
<keyword evidence="5 6" id="KW-0472">Membrane</keyword>
<evidence type="ECO:0000259" key="7">
    <source>
        <dbReference type="PROSITE" id="PS50850"/>
    </source>
</evidence>
<dbReference type="PANTHER" id="PTHR23508:SF10">
    <property type="entry name" value="CARBOXYLIC ACID TRANSPORTER PROTEIN HOMOLOG"/>
    <property type="match status" value="1"/>
</dbReference>
<dbReference type="PANTHER" id="PTHR23508">
    <property type="entry name" value="CARBOXYLIC ACID TRANSPORTER PROTEIN HOMOLOG"/>
    <property type="match status" value="1"/>
</dbReference>
<comment type="subcellular location">
    <subcellularLocation>
        <location evidence="1">Cell membrane</location>
        <topology evidence="1">Multi-pass membrane protein</topology>
    </subcellularLocation>
</comment>
<keyword evidence="2" id="KW-0813">Transport</keyword>
<keyword evidence="9" id="KW-1185">Reference proteome</keyword>
<feature type="transmembrane region" description="Helical" evidence="6">
    <location>
        <begin position="20"/>
        <end position="44"/>
    </location>
</feature>
<feature type="transmembrane region" description="Helical" evidence="6">
    <location>
        <begin position="171"/>
        <end position="188"/>
    </location>
</feature>
<organism evidence="8 9">
    <name type="scientific">Alicyclobacillus cycloheptanicus</name>
    <dbReference type="NCBI Taxonomy" id="1457"/>
    <lineage>
        <taxon>Bacteria</taxon>
        <taxon>Bacillati</taxon>
        <taxon>Bacillota</taxon>
        <taxon>Bacilli</taxon>
        <taxon>Bacillales</taxon>
        <taxon>Alicyclobacillaceae</taxon>
        <taxon>Alicyclobacillus</taxon>
    </lineage>
</organism>
<feature type="transmembrane region" description="Helical" evidence="6">
    <location>
        <begin position="85"/>
        <end position="103"/>
    </location>
</feature>
<dbReference type="InterPro" id="IPR036259">
    <property type="entry name" value="MFS_trans_sf"/>
</dbReference>
<dbReference type="InterPro" id="IPR020846">
    <property type="entry name" value="MFS_dom"/>
</dbReference>
<name>A0ABT9XHS9_9BACL</name>
<comment type="caution">
    <text evidence="8">The sequence shown here is derived from an EMBL/GenBank/DDBJ whole genome shotgun (WGS) entry which is preliminary data.</text>
</comment>
<dbReference type="Pfam" id="PF07690">
    <property type="entry name" value="MFS_1"/>
    <property type="match status" value="1"/>
</dbReference>
<accession>A0ABT9XHS9</accession>
<feature type="transmembrane region" description="Helical" evidence="6">
    <location>
        <begin position="381"/>
        <end position="399"/>
    </location>
</feature>
<evidence type="ECO:0000256" key="2">
    <source>
        <dbReference type="ARBA" id="ARBA00022448"/>
    </source>
</evidence>
<proteinExistence type="predicted"/>
<gene>
    <name evidence="8" type="ORF">J2S03_001708</name>
</gene>
<keyword evidence="3 6" id="KW-0812">Transmembrane</keyword>
<feature type="domain" description="Major facilitator superfamily (MFS) profile" evidence="7">
    <location>
        <begin position="19"/>
        <end position="403"/>
    </location>
</feature>
<reference evidence="8 9" key="1">
    <citation type="submission" date="2023-07" db="EMBL/GenBank/DDBJ databases">
        <title>Genomic Encyclopedia of Type Strains, Phase IV (KMG-IV): sequencing the most valuable type-strain genomes for metagenomic binning, comparative biology and taxonomic classification.</title>
        <authorList>
            <person name="Goeker M."/>
        </authorList>
    </citation>
    <scope>NUCLEOTIDE SEQUENCE [LARGE SCALE GENOMIC DNA]</scope>
    <source>
        <strain evidence="8 9">DSM 4006</strain>
    </source>
</reference>
<feature type="transmembrane region" description="Helical" evidence="6">
    <location>
        <begin position="350"/>
        <end position="375"/>
    </location>
</feature>
<protein>
    <submittedName>
        <fullName evidence="8">MFS transporter</fullName>
    </submittedName>
</protein>
<evidence type="ECO:0000313" key="9">
    <source>
        <dbReference type="Proteomes" id="UP001232973"/>
    </source>
</evidence>
<evidence type="ECO:0000256" key="1">
    <source>
        <dbReference type="ARBA" id="ARBA00004651"/>
    </source>
</evidence>
<dbReference type="InterPro" id="IPR005829">
    <property type="entry name" value="Sugar_transporter_CS"/>
</dbReference>
<evidence type="ECO:0000313" key="8">
    <source>
        <dbReference type="EMBL" id="MDQ0189861.1"/>
    </source>
</evidence>
<feature type="transmembrane region" description="Helical" evidence="6">
    <location>
        <begin position="288"/>
        <end position="306"/>
    </location>
</feature>
<evidence type="ECO:0000256" key="4">
    <source>
        <dbReference type="ARBA" id="ARBA00022989"/>
    </source>
</evidence>
<evidence type="ECO:0000256" key="5">
    <source>
        <dbReference type="ARBA" id="ARBA00023136"/>
    </source>
</evidence>
<sequence length="427" mass="47015">MSTQFMYESQKMGRTQYQAFFAALIGWVFDYYEVFLLSFVIIPMAHSLHLSTGQTAALESIQLAGLALGGMLFGVLGDRVGRKGMLMYTVILYGIGTLMRAFSFDYAWLVIWTGIAGFGIGGEYGVGQALVSEIVPSKQRGFWSGLLYGGIFIGIAGGAAVGGYVLPVVGWRWTFALSAIPALLAAYIRGRIDESDVWEQKVAKRKRPLQTAKYGAKRFWLPFIICLIASVFQFFAYYGITTFLPTYLVDNEHFSMGHAAWWLFFTAFAGLVGAVVGGYTADKWGRRITLCYLAFIAALGGLWLFLSWKSLLNSSLILIPFFLLYFGSNGATVFGSLFSEMFPTDIRSTGVSWSLQIGRGLAFIPPLITAAIFPIYGYKPIILIGAAEFMALGLWAWVFRETKDISLDSLDEPITDDHAAAAAPVEV</sequence>
<dbReference type="PROSITE" id="PS50850">
    <property type="entry name" value="MFS"/>
    <property type="match status" value="1"/>
</dbReference>